<feature type="transmembrane region" description="Helical" evidence="10">
    <location>
        <begin position="41"/>
        <end position="63"/>
    </location>
</feature>
<comment type="caution">
    <text evidence="10">Lacks conserved residue(s) required for the propagation of feature annotation.</text>
</comment>
<reference evidence="11" key="1">
    <citation type="journal article" date="2018" name="Ecol. Evol.">
        <title>A subset of chemosensory genes differs between two populations of a specialized leaf beetle after host plant shift.</title>
        <authorList>
            <person name="Wang D."/>
            <person name="Pentzold S."/>
            <person name="Kunert M."/>
            <person name="Groth M."/>
            <person name="Brandt W."/>
            <person name="Pasteels J.M."/>
            <person name="Boland W."/>
            <person name="Burse A."/>
        </authorList>
    </citation>
    <scope>NUCLEOTIDE SEQUENCE</scope>
</reference>
<evidence type="ECO:0000256" key="7">
    <source>
        <dbReference type="ARBA" id="ARBA00023136"/>
    </source>
</evidence>
<dbReference type="AlphaFoldDB" id="A0A310S6K7"/>
<feature type="transmembrane region" description="Helical" evidence="10">
    <location>
        <begin position="138"/>
        <end position="158"/>
    </location>
</feature>
<feature type="transmembrane region" description="Helical" evidence="10">
    <location>
        <begin position="12"/>
        <end position="29"/>
    </location>
</feature>
<keyword evidence="2" id="KW-1003">Cell membrane</keyword>
<evidence type="ECO:0000256" key="10">
    <source>
        <dbReference type="RuleBase" id="RU351113"/>
    </source>
</evidence>
<dbReference type="Pfam" id="PF02949">
    <property type="entry name" value="7tm_6"/>
    <property type="match status" value="1"/>
</dbReference>
<keyword evidence="4 10" id="KW-0812">Transmembrane</keyword>
<comment type="similarity">
    <text evidence="10">Belongs to the insect chemoreceptor superfamily. Heteromeric odorant receptor channel (TC 1.A.69) family.</text>
</comment>
<evidence type="ECO:0000256" key="6">
    <source>
        <dbReference type="ARBA" id="ARBA00022989"/>
    </source>
</evidence>
<organism evidence="11">
    <name type="scientific">Chrysomela lapponica</name>
    <name type="common">Leaf beetle</name>
    <dbReference type="NCBI Taxonomy" id="153811"/>
    <lineage>
        <taxon>Eukaryota</taxon>
        <taxon>Metazoa</taxon>
        <taxon>Ecdysozoa</taxon>
        <taxon>Arthropoda</taxon>
        <taxon>Hexapoda</taxon>
        <taxon>Insecta</taxon>
        <taxon>Pterygota</taxon>
        <taxon>Neoptera</taxon>
        <taxon>Endopterygota</taxon>
        <taxon>Coleoptera</taxon>
        <taxon>Polyphaga</taxon>
        <taxon>Cucujiformia</taxon>
        <taxon>Chrysomeloidea</taxon>
        <taxon>Chrysomelidae</taxon>
        <taxon>Chrysomelinae</taxon>
        <taxon>Chrysomelini</taxon>
        <taxon>Chrysomela</taxon>
    </lineage>
</organism>
<dbReference type="PANTHER" id="PTHR21137">
    <property type="entry name" value="ODORANT RECEPTOR"/>
    <property type="match status" value="1"/>
</dbReference>
<dbReference type="EMBL" id="GGOB01000117">
    <property type="protein sequence ID" value="MCH29513.1"/>
    <property type="molecule type" value="mRNA"/>
</dbReference>
<feature type="transmembrane region" description="Helical" evidence="10">
    <location>
        <begin position="192"/>
        <end position="222"/>
    </location>
</feature>
<name>A0A310S6K7_CHRLA</name>
<dbReference type="InterPro" id="IPR004117">
    <property type="entry name" value="7tm6_olfct_rcpt"/>
</dbReference>
<dbReference type="GO" id="GO:0005886">
    <property type="term" value="C:plasma membrane"/>
    <property type="evidence" value="ECO:0007669"/>
    <property type="project" value="UniProtKB-SubCell"/>
</dbReference>
<evidence type="ECO:0000256" key="8">
    <source>
        <dbReference type="ARBA" id="ARBA00023170"/>
    </source>
</evidence>
<protein>
    <recommendedName>
        <fullName evidence="10">Odorant receptor</fullName>
    </recommendedName>
</protein>
<evidence type="ECO:0000256" key="4">
    <source>
        <dbReference type="ARBA" id="ARBA00022692"/>
    </source>
</evidence>
<evidence type="ECO:0000256" key="9">
    <source>
        <dbReference type="ARBA" id="ARBA00023224"/>
    </source>
</evidence>
<evidence type="ECO:0000256" key="1">
    <source>
        <dbReference type="ARBA" id="ARBA00004651"/>
    </source>
</evidence>
<keyword evidence="6 10" id="KW-1133">Transmembrane helix</keyword>
<keyword evidence="8 10" id="KW-0675">Receptor</keyword>
<evidence type="ECO:0000256" key="3">
    <source>
        <dbReference type="ARBA" id="ARBA00022606"/>
    </source>
</evidence>
<dbReference type="PANTHER" id="PTHR21137:SF3">
    <property type="entry name" value="ODORANT RECEPTOR 30A-RELATED"/>
    <property type="match status" value="1"/>
</dbReference>
<evidence type="ECO:0000313" key="11">
    <source>
        <dbReference type="EMBL" id="MCH29513.1"/>
    </source>
</evidence>
<keyword evidence="7 10" id="KW-0472">Membrane</keyword>
<keyword evidence="5 10" id="KW-0552">Olfaction</keyword>
<keyword evidence="9 10" id="KW-0807">Transducer</keyword>
<evidence type="ECO:0000256" key="2">
    <source>
        <dbReference type="ARBA" id="ARBA00022475"/>
    </source>
</evidence>
<evidence type="ECO:0000256" key="5">
    <source>
        <dbReference type="ARBA" id="ARBA00022725"/>
    </source>
</evidence>
<gene>
    <name evidence="11" type="primary">or16</name>
</gene>
<keyword evidence="3 10" id="KW-0716">Sensory transduction</keyword>
<proteinExistence type="evidence at transcript level"/>
<dbReference type="GO" id="GO:0005549">
    <property type="term" value="F:odorant binding"/>
    <property type="evidence" value="ECO:0007669"/>
    <property type="project" value="InterPro"/>
</dbReference>
<dbReference type="GO" id="GO:0004984">
    <property type="term" value="F:olfactory receptor activity"/>
    <property type="evidence" value="ECO:0007669"/>
    <property type="project" value="InterPro"/>
</dbReference>
<accession>A0A310S6K7</accession>
<sequence>MPTKIFPPNEHFRVTMYATSLIGLWPCIFEDNDFLNRIYKIYSIFIFTVAVCVTYCTDFKLFSLVTDEVLFLDEAVENLCISCLHTMILIRAHRLKSKSVTKIVRRILTIEEEIYKSEDEAIIRIYNSYASQSRLSNMFYIIIVYLATLFYIIHPVFLGDIVKYYPSKNLTVYERPLPLKTWFPFEKQNHYVLSYVLEVCGGCVVATFVIFVDIFNFSIIIFPLGQIQILKYTLQNFNTYASRLQSREDCSRDRASFLTLRGCILKHKDIISYVSEVNDAMRNVMVLDVLQSSVQLAASMLQLVMAEQKLENDLKAGQFIASMLTRLTIYYWYANEIAEQSSDIASSVYDNEWYNQSEEVKKMMCMVMLRCKKGIGLEIGTFRIMTLKTLLSILKGAYSYMTVVYK</sequence>
<comment type="subcellular location">
    <subcellularLocation>
        <location evidence="1 10">Cell membrane</location>
        <topology evidence="1 10">Multi-pass membrane protein</topology>
    </subcellularLocation>
</comment>
<dbReference type="GO" id="GO:0007165">
    <property type="term" value="P:signal transduction"/>
    <property type="evidence" value="ECO:0007669"/>
    <property type="project" value="UniProtKB-KW"/>
</dbReference>